<dbReference type="OrthoDB" id="3626597at2759"/>
<dbReference type="Gene3D" id="3.30.70.340">
    <property type="entry name" value="Metallocarboxypeptidase-like"/>
    <property type="match status" value="1"/>
</dbReference>
<dbReference type="GO" id="GO:0005615">
    <property type="term" value="C:extracellular space"/>
    <property type="evidence" value="ECO:0007669"/>
    <property type="project" value="TreeGrafter"/>
</dbReference>
<dbReference type="STRING" id="76193.A0A0N0PC47"/>
<dbReference type="Gene3D" id="3.40.630.10">
    <property type="entry name" value="Zn peptidases"/>
    <property type="match status" value="1"/>
</dbReference>
<comment type="cofactor">
    <cofactor evidence="1">
        <name>Zn(2+)</name>
        <dbReference type="ChEBI" id="CHEBI:29105"/>
    </cofactor>
</comment>
<dbReference type="FunFam" id="3.40.630.10:FF:000084">
    <property type="entry name" value="Carboxypeptidase B2"/>
    <property type="match status" value="1"/>
</dbReference>
<dbReference type="AlphaFoldDB" id="A0A0N0PC47"/>
<dbReference type="Pfam" id="PF00246">
    <property type="entry name" value="Peptidase_M14"/>
    <property type="match status" value="1"/>
</dbReference>
<dbReference type="SUPFAM" id="SSF54897">
    <property type="entry name" value="Protease propeptides/inhibitors"/>
    <property type="match status" value="1"/>
</dbReference>
<evidence type="ECO:0000259" key="13">
    <source>
        <dbReference type="PROSITE" id="PS52035"/>
    </source>
</evidence>
<keyword evidence="8" id="KW-0862">Zinc</keyword>
<gene>
    <name evidence="14" type="ORF">RR48_02013</name>
</gene>
<evidence type="ECO:0000256" key="1">
    <source>
        <dbReference type="ARBA" id="ARBA00001947"/>
    </source>
</evidence>
<dbReference type="GO" id="GO:0004181">
    <property type="term" value="F:metallocarboxypeptidase activity"/>
    <property type="evidence" value="ECO:0007669"/>
    <property type="project" value="InterPro"/>
</dbReference>
<dbReference type="InterPro" id="IPR000834">
    <property type="entry name" value="Peptidase_M14"/>
</dbReference>
<comment type="similarity">
    <text evidence="2 11">Belongs to the peptidase M14 family.</text>
</comment>
<dbReference type="InParanoid" id="A0A0N0PC47"/>
<dbReference type="PANTHER" id="PTHR11705:SF140">
    <property type="entry name" value="FI02848P-RELATED"/>
    <property type="match status" value="1"/>
</dbReference>
<keyword evidence="15" id="KW-1185">Reference proteome</keyword>
<sequence length="430" mass="47621">MLKVAFILSLTFCLAFAKHEQYVGHVLYEVSVSDGQQAQKVHALENVIGIDMWSYATPSRPGLVLAAGSMRDYFQKQVTDAGAAFKIEVENVVDMLEKEDELLSAAVALSNGTDGRLSFDVIHRYSAVDAYLTSLAQQYSTVSVVSGGKSSEGRDIKYLRISTTNFQNNRKPVIVLQSLLHAREWVTLPAALYAIRKLVVDITDRDLVDNIDWIILPIANPDGYEFSHTNTRFWRKNRSTGHMIGNICLGVDLNRNYDYKWGTLSSNSPCSDTYHGKGPFSEPETVVLRNIIQQFRNRIELFIDIHSFGSMILYAYGTGDLPANALTLNVAGVRMAQAIDAVKWASKPNYQVGNSALVLSYRDSGSANDYVQAVGVPLAYTYELPARANSGGLNGFLVDPAFIEQAGRETWEGIKAGARFVLQHSRSNKQ</sequence>
<keyword evidence="4" id="KW-0645">Protease</keyword>
<evidence type="ECO:0000256" key="12">
    <source>
        <dbReference type="SAM" id="SignalP"/>
    </source>
</evidence>
<evidence type="ECO:0000256" key="7">
    <source>
        <dbReference type="ARBA" id="ARBA00022801"/>
    </source>
</evidence>
<evidence type="ECO:0000256" key="2">
    <source>
        <dbReference type="ARBA" id="ARBA00005988"/>
    </source>
</evidence>
<keyword evidence="6 12" id="KW-0732">Signal</keyword>
<proteinExistence type="inferred from homology"/>
<evidence type="ECO:0000256" key="8">
    <source>
        <dbReference type="ARBA" id="ARBA00022833"/>
    </source>
</evidence>
<organism evidence="14 15">
    <name type="scientific">Papilio machaon</name>
    <name type="common">Old World swallowtail butterfly</name>
    <dbReference type="NCBI Taxonomy" id="76193"/>
    <lineage>
        <taxon>Eukaryota</taxon>
        <taxon>Metazoa</taxon>
        <taxon>Ecdysozoa</taxon>
        <taxon>Arthropoda</taxon>
        <taxon>Hexapoda</taxon>
        <taxon>Insecta</taxon>
        <taxon>Pterygota</taxon>
        <taxon>Neoptera</taxon>
        <taxon>Endopterygota</taxon>
        <taxon>Lepidoptera</taxon>
        <taxon>Glossata</taxon>
        <taxon>Ditrysia</taxon>
        <taxon>Papilionoidea</taxon>
        <taxon>Papilionidae</taxon>
        <taxon>Papilioninae</taxon>
        <taxon>Papilio</taxon>
    </lineage>
</organism>
<dbReference type="PRINTS" id="PR00765">
    <property type="entry name" value="CRBOXYPTASEA"/>
</dbReference>
<feature type="active site" description="Proton donor/acceptor" evidence="11">
    <location>
        <position position="383"/>
    </location>
</feature>
<evidence type="ECO:0000256" key="9">
    <source>
        <dbReference type="ARBA" id="ARBA00023049"/>
    </source>
</evidence>
<evidence type="ECO:0000256" key="4">
    <source>
        <dbReference type="ARBA" id="ARBA00022670"/>
    </source>
</evidence>
<dbReference type="FunCoup" id="A0A0N0PC47">
    <property type="interactions" value="36"/>
</dbReference>
<keyword evidence="7" id="KW-0378">Hydrolase</keyword>
<accession>A0A0N0PC47</accession>
<dbReference type="GO" id="GO:0006508">
    <property type="term" value="P:proteolysis"/>
    <property type="evidence" value="ECO:0007669"/>
    <property type="project" value="UniProtKB-KW"/>
</dbReference>
<dbReference type="EMBL" id="KQ460778">
    <property type="protein sequence ID" value="KPJ12422.1"/>
    <property type="molecule type" value="Genomic_DNA"/>
</dbReference>
<evidence type="ECO:0000313" key="14">
    <source>
        <dbReference type="EMBL" id="KPJ12422.1"/>
    </source>
</evidence>
<evidence type="ECO:0000256" key="3">
    <source>
        <dbReference type="ARBA" id="ARBA00022645"/>
    </source>
</evidence>
<dbReference type="SMART" id="SM00631">
    <property type="entry name" value="Zn_pept"/>
    <property type="match status" value="1"/>
</dbReference>
<dbReference type="PANTHER" id="PTHR11705">
    <property type="entry name" value="PROTEASE FAMILY M14 CARBOXYPEPTIDASE A,B"/>
    <property type="match status" value="1"/>
</dbReference>
<feature type="signal peptide" evidence="12">
    <location>
        <begin position="1"/>
        <end position="17"/>
    </location>
</feature>
<dbReference type="SUPFAM" id="SSF53187">
    <property type="entry name" value="Zn-dependent exopeptidases"/>
    <property type="match status" value="1"/>
</dbReference>
<dbReference type="Pfam" id="PF02244">
    <property type="entry name" value="Propep_M14"/>
    <property type="match status" value="1"/>
</dbReference>
<name>A0A0N0PC47_PAPMA</name>
<feature type="chain" id="PRO_5005857216" evidence="12">
    <location>
        <begin position="18"/>
        <end position="430"/>
    </location>
</feature>
<feature type="domain" description="Peptidase M14" evidence="13">
    <location>
        <begin position="121"/>
        <end position="421"/>
    </location>
</feature>
<evidence type="ECO:0000256" key="5">
    <source>
        <dbReference type="ARBA" id="ARBA00022723"/>
    </source>
</evidence>
<keyword evidence="5" id="KW-0479">Metal-binding</keyword>
<reference evidence="14 15" key="1">
    <citation type="journal article" date="2015" name="Nat. Commun.">
        <title>Outbred genome sequencing and CRISPR/Cas9 gene editing in butterflies.</title>
        <authorList>
            <person name="Li X."/>
            <person name="Fan D."/>
            <person name="Zhang W."/>
            <person name="Liu G."/>
            <person name="Zhang L."/>
            <person name="Zhao L."/>
            <person name="Fang X."/>
            <person name="Chen L."/>
            <person name="Dong Y."/>
            <person name="Chen Y."/>
            <person name="Ding Y."/>
            <person name="Zhao R."/>
            <person name="Feng M."/>
            <person name="Zhu Y."/>
            <person name="Feng Y."/>
            <person name="Jiang X."/>
            <person name="Zhu D."/>
            <person name="Xiang H."/>
            <person name="Feng X."/>
            <person name="Li S."/>
            <person name="Wang J."/>
            <person name="Zhang G."/>
            <person name="Kronforst M.R."/>
            <person name="Wang W."/>
        </authorList>
    </citation>
    <scope>NUCLEOTIDE SEQUENCE [LARGE SCALE GENOMIC DNA]</scope>
    <source>
        <strain evidence="14">Ya'a_city_454_Pm</strain>
        <tissue evidence="14">Whole body</tissue>
    </source>
</reference>
<dbReference type="PROSITE" id="PS52035">
    <property type="entry name" value="PEPTIDASE_M14"/>
    <property type="match status" value="1"/>
</dbReference>
<protein>
    <submittedName>
        <fullName evidence="14">Carboxypeptidase A1</fullName>
    </submittedName>
</protein>
<evidence type="ECO:0000256" key="10">
    <source>
        <dbReference type="ARBA" id="ARBA00023157"/>
    </source>
</evidence>
<evidence type="ECO:0000313" key="15">
    <source>
        <dbReference type="Proteomes" id="UP000053240"/>
    </source>
</evidence>
<evidence type="ECO:0000256" key="11">
    <source>
        <dbReference type="PROSITE-ProRule" id="PRU01379"/>
    </source>
</evidence>
<dbReference type="InterPro" id="IPR036990">
    <property type="entry name" value="M14A-like_propep"/>
</dbReference>
<dbReference type="KEGG" id="pmac:106713676"/>
<dbReference type="InterPro" id="IPR003146">
    <property type="entry name" value="M14A_act_pep"/>
</dbReference>
<dbReference type="Proteomes" id="UP000053240">
    <property type="component" value="Unassembled WGS sequence"/>
</dbReference>
<dbReference type="GO" id="GO:0008270">
    <property type="term" value="F:zinc ion binding"/>
    <property type="evidence" value="ECO:0007669"/>
    <property type="project" value="InterPro"/>
</dbReference>
<keyword evidence="10" id="KW-1015">Disulfide bond</keyword>
<evidence type="ECO:0000256" key="6">
    <source>
        <dbReference type="ARBA" id="ARBA00022729"/>
    </source>
</evidence>
<keyword evidence="9" id="KW-0482">Metalloprotease</keyword>
<keyword evidence="3 14" id="KW-0121">Carboxypeptidase</keyword>